<comment type="caution">
    <text evidence="1">The sequence shown here is derived from an EMBL/GenBank/DDBJ whole genome shotgun (WGS) entry which is preliminary data.</text>
</comment>
<protein>
    <submittedName>
        <fullName evidence="1">Uncharacterized protein</fullName>
    </submittedName>
</protein>
<dbReference type="EMBL" id="CAJJDM010000073">
    <property type="protein sequence ID" value="CAD8083372.1"/>
    <property type="molecule type" value="Genomic_DNA"/>
</dbReference>
<name>A0A8S1MVE0_PARPR</name>
<organism evidence="1 2">
    <name type="scientific">Paramecium primaurelia</name>
    <dbReference type="NCBI Taxonomy" id="5886"/>
    <lineage>
        <taxon>Eukaryota</taxon>
        <taxon>Sar</taxon>
        <taxon>Alveolata</taxon>
        <taxon>Ciliophora</taxon>
        <taxon>Intramacronucleata</taxon>
        <taxon>Oligohymenophorea</taxon>
        <taxon>Peniculida</taxon>
        <taxon>Parameciidae</taxon>
        <taxon>Paramecium</taxon>
    </lineage>
</organism>
<evidence type="ECO:0000313" key="1">
    <source>
        <dbReference type="EMBL" id="CAD8083372.1"/>
    </source>
</evidence>
<keyword evidence="2" id="KW-1185">Reference proteome</keyword>
<reference evidence="1" key="1">
    <citation type="submission" date="2021-01" db="EMBL/GenBank/DDBJ databases">
        <authorList>
            <consortium name="Genoscope - CEA"/>
            <person name="William W."/>
        </authorList>
    </citation>
    <scope>NUCLEOTIDE SEQUENCE</scope>
</reference>
<evidence type="ECO:0000313" key="2">
    <source>
        <dbReference type="Proteomes" id="UP000688137"/>
    </source>
</evidence>
<gene>
    <name evidence="1" type="ORF">PPRIM_AZ9-3.1.T0700027</name>
</gene>
<accession>A0A8S1MVE0</accession>
<dbReference type="AlphaFoldDB" id="A0A8S1MVE0"/>
<dbReference type="Proteomes" id="UP000688137">
    <property type="component" value="Unassembled WGS sequence"/>
</dbReference>
<proteinExistence type="predicted"/>
<sequence>MKFRIFVVFLKKKCNRCVKTKIYNMQKYQLRLEKEQMNQLNYQLRLCRQEKFRMYNNKKDKDKIVVIENS</sequence>